<evidence type="ECO:0000313" key="9">
    <source>
        <dbReference type="EMBL" id="GMG33318.1"/>
    </source>
</evidence>
<keyword evidence="3" id="KW-0805">Transcription regulation</keyword>
<dbReference type="Pfam" id="PF00172">
    <property type="entry name" value="Zn_clus"/>
    <property type="match status" value="1"/>
</dbReference>
<dbReference type="GO" id="GO:0009893">
    <property type="term" value="P:positive regulation of metabolic process"/>
    <property type="evidence" value="ECO:0007669"/>
    <property type="project" value="UniProtKB-ARBA"/>
</dbReference>
<evidence type="ECO:0000256" key="3">
    <source>
        <dbReference type="ARBA" id="ARBA00023015"/>
    </source>
</evidence>
<comment type="caution">
    <text evidence="9">The sequence shown here is derived from an EMBL/GenBank/DDBJ whole genome shotgun (WGS) entry which is preliminary data.</text>
</comment>
<evidence type="ECO:0000313" key="10">
    <source>
        <dbReference type="Proteomes" id="UP001165205"/>
    </source>
</evidence>
<dbReference type="PROSITE" id="PS00463">
    <property type="entry name" value="ZN2_CY6_FUNGAL_1"/>
    <property type="match status" value="1"/>
</dbReference>
<evidence type="ECO:0000256" key="6">
    <source>
        <dbReference type="ARBA" id="ARBA00023242"/>
    </source>
</evidence>
<reference evidence="9" key="1">
    <citation type="submission" date="2023-04" db="EMBL/GenBank/DDBJ databases">
        <title>Aspergillus oryzae NBRC 4228.</title>
        <authorList>
            <person name="Ichikawa N."/>
            <person name="Sato H."/>
            <person name="Tonouchi N."/>
        </authorList>
    </citation>
    <scope>NUCLEOTIDE SEQUENCE</scope>
    <source>
        <strain evidence="9">NBRC 4228</strain>
    </source>
</reference>
<dbReference type="SMART" id="SM00066">
    <property type="entry name" value="GAL4"/>
    <property type="match status" value="1"/>
</dbReference>
<evidence type="ECO:0000259" key="8">
    <source>
        <dbReference type="PROSITE" id="PS50048"/>
    </source>
</evidence>
<dbReference type="CDD" id="cd00067">
    <property type="entry name" value="GAL4"/>
    <property type="match status" value="1"/>
</dbReference>
<dbReference type="AlphaFoldDB" id="A0AAN4YSU0"/>
<dbReference type="InterPro" id="IPR036864">
    <property type="entry name" value="Zn2-C6_fun-type_DNA-bd_sf"/>
</dbReference>
<proteinExistence type="predicted"/>
<dbReference type="GO" id="GO:0003677">
    <property type="term" value="F:DNA binding"/>
    <property type="evidence" value="ECO:0007669"/>
    <property type="project" value="UniProtKB-KW"/>
</dbReference>
<dbReference type="SUPFAM" id="SSF53335">
    <property type="entry name" value="S-adenosyl-L-methionine-dependent methyltransferases"/>
    <property type="match status" value="1"/>
</dbReference>
<dbReference type="SMART" id="SM00906">
    <property type="entry name" value="Fungal_trans"/>
    <property type="match status" value="1"/>
</dbReference>
<sequence length="1017" mass="115987">MKRSTPDNLESGDNLKSYSCLTCRQRKVKCDRCTPCSNCVKAEKQCSFIPPVRGKRKRTKPPRESLHAKLRRYEELLKSCGAKFEPSGDFDDSESETASQPDVQMDEDAAPPSQRINLEETKPKLIIDRGTSRYFDRYVDTTFGCELHHPEVGEPIDGSNLQDGGLFFEPEQINKPENLANLHLSLQTLSKLKDIYLDRVDPMIKILHLPTFWISATDRLSDPQSMPTDLEAMMFAFYLATISTLKEDECQHLFGVRRSVMHSRYRMAARQALMNAGFLSTSSPTTLAAYALFMVSCNYQAFLIFSSHKKTCIRKSYKCDTLFVLSGVAIRLARKMGLHRDSSALGLSPFESEMRRRLWWHLAYVDFRLADVLGTKPSLDLSCSDNQMPLNVEDEDLHPDMVDPPLERRGITTTTPCLIKYVIMESLRKFSTSCPSELRWEALSSPDVTIMKKDSIIGHIEDQLEMKYLRYCDPSNSLHTFVSIMIRSSICKMKLFAHNPRQFANNPIKVPQDERNIFFDNAMKLLEYVIFMQEGSHGLGKYKWHFGTSVLWNVILYVLIEIRHRKTGSDVDKAWRLIGTVFSYYPQVFDESPGPVYIALGKWTLEVWDDHVAALKADGLPEPLTPDYINAIGHCRRPAIESPSRAKVQAVAPAPATWETVAQDRIHSPNHEGNHAEGGALDIYDLPNLLSFEMDPNEWIQWEQLVAEQGSFAQGDIHLIVPRVDYKMSSIPTQNIYDDPKFFKAYSTLPRSQHGFDAAPEWPVLQEMVLKNNKSGHSGIENEHVLDLGCGYGWFTRWARENGAKYVKGMDVSTKMIERAKESEQDLREKGSIPPSYGTLCYEVGDIETVSFSASEIDSYDLVYSSLTFHYIEDFSKLLQQIRLCLKKGSPKDDSRKGGRLIFSVEHPICTAPVNPQPDWKVLPIEDGDGVGRKIWPLNSYSDEGPRMTSWLGVDGVRKYHRTVETYVTALLQNGYVLTGLKDWVPSEHDVEEHPEWKDERHRPYFLLISAEIHSDY</sequence>
<dbReference type="Pfam" id="PF08241">
    <property type="entry name" value="Methyltransf_11"/>
    <property type="match status" value="1"/>
</dbReference>
<dbReference type="Gene3D" id="4.10.240.10">
    <property type="entry name" value="Zn(2)-C6 fungal-type DNA-binding domain"/>
    <property type="match status" value="1"/>
</dbReference>
<dbReference type="InterPro" id="IPR050613">
    <property type="entry name" value="Sec_Metabolite_Reg"/>
</dbReference>
<dbReference type="GO" id="GO:0000981">
    <property type="term" value="F:DNA-binding transcription factor activity, RNA polymerase II-specific"/>
    <property type="evidence" value="ECO:0007669"/>
    <property type="project" value="InterPro"/>
</dbReference>
<dbReference type="CDD" id="cd02440">
    <property type="entry name" value="AdoMet_MTases"/>
    <property type="match status" value="1"/>
</dbReference>
<feature type="domain" description="Zn(2)-C6 fungal-type" evidence="8">
    <location>
        <begin position="19"/>
        <end position="48"/>
    </location>
</feature>
<keyword evidence="5" id="KW-0804">Transcription</keyword>
<dbReference type="GO" id="GO:0008757">
    <property type="term" value="F:S-adenosylmethionine-dependent methyltransferase activity"/>
    <property type="evidence" value="ECO:0007669"/>
    <property type="project" value="InterPro"/>
</dbReference>
<dbReference type="InterPro" id="IPR013216">
    <property type="entry name" value="Methyltransf_11"/>
</dbReference>
<evidence type="ECO:0000256" key="1">
    <source>
        <dbReference type="ARBA" id="ARBA00004123"/>
    </source>
</evidence>
<dbReference type="Gene3D" id="3.40.50.150">
    <property type="entry name" value="Vaccinia Virus protein VP39"/>
    <property type="match status" value="1"/>
</dbReference>
<dbReference type="PANTHER" id="PTHR31001">
    <property type="entry name" value="UNCHARACTERIZED TRANSCRIPTIONAL REGULATORY PROTEIN"/>
    <property type="match status" value="1"/>
</dbReference>
<evidence type="ECO:0000256" key="5">
    <source>
        <dbReference type="ARBA" id="ARBA00023163"/>
    </source>
</evidence>
<dbReference type="PANTHER" id="PTHR31001:SF85">
    <property type="entry name" value="ZN(II)2CYS6 TRANSCRIPTION FACTOR (EUROFUNG)"/>
    <property type="match status" value="1"/>
</dbReference>
<dbReference type="CDD" id="cd12148">
    <property type="entry name" value="fungal_TF_MHR"/>
    <property type="match status" value="1"/>
</dbReference>
<name>A0AAN4YSU0_ASPOZ</name>
<protein>
    <submittedName>
        <fullName evidence="9">Unnamed protein product</fullName>
    </submittedName>
</protein>
<dbReference type="PROSITE" id="PS50048">
    <property type="entry name" value="ZN2_CY6_FUNGAL_2"/>
    <property type="match status" value="1"/>
</dbReference>
<dbReference type="GO" id="GO:0006351">
    <property type="term" value="P:DNA-templated transcription"/>
    <property type="evidence" value="ECO:0007669"/>
    <property type="project" value="InterPro"/>
</dbReference>
<dbReference type="Proteomes" id="UP001165205">
    <property type="component" value="Unassembled WGS sequence"/>
</dbReference>
<keyword evidence="2" id="KW-0479">Metal-binding</keyword>
<accession>A0AAN4YSU0</accession>
<evidence type="ECO:0000256" key="4">
    <source>
        <dbReference type="ARBA" id="ARBA00023125"/>
    </source>
</evidence>
<dbReference type="GO" id="GO:0008270">
    <property type="term" value="F:zinc ion binding"/>
    <property type="evidence" value="ECO:0007669"/>
    <property type="project" value="InterPro"/>
</dbReference>
<keyword evidence="4" id="KW-0238">DNA-binding</keyword>
<evidence type="ECO:0000256" key="2">
    <source>
        <dbReference type="ARBA" id="ARBA00022723"/>
    </source>
</evidence>
<keyword evidence="6" id="KW-0539">Nucleus</keyword>
<dbReference type="GO" id="GO:0005634">
    <property type="term" value="C:nucleus"/>
    <property type="evidence" value="ECO:0007669"/>
    <property type="project" value="UniProtKB-SubCell"/>
</dbReference>
<dbReference type="InterPro" id="IPR029063">
    <property type="entry name" value="SAM-dependent_MTases_sf"/>
</dbReference>
<dbReference type="InterPro" id="IPR001138">
    <property type="entry name" value="Zn2Cys6_DnaBD"/>
</dbReference>
<comment type="subcellular location">
    <subcellularLocation>
        <location evidence="1">Nucleus</location>
    </subcellularLocation>
</comment>
<gene>
    <name evidence="9" type="ORF">Aory04_000886200</name>
</gene>
<organism evidence="9 10">
    <name type="scientific">Aspergillus oryzae</name>
    <name type="common">Yellow koji mold</name>
    <dbReference type="NCBI Taxonomy" id="5062"/>
    <lineage>
        <taxon>Eukaryota</taxon>
        <taxon>Fungi</taxon>
        <taxon>Dikarya</taxon>
        <taxon>Ascomycota</taxon>
        <taxon>Pezizomycotina</taxon>
        <taxon>Eurotiomycetes</taxon>
        <taxon>Eurotiomycetidae</taxon>
        <taxon>Eurotiales</taxon>
        <taxon>Aspergillaceae</taxon>
        <taxon>Aspergillus</taxon>
        <taxon>Aspergillus subgen. Circumdati</taxon>
    </lineage>
</organism>
<dbReference type="InterPro" id="IPR007219">
    <property type="entry name" value="XnlR_reg_dom"/>
</dbReference>
<feature type="region of interest" description="Disordered" evidence="7">
    <location>
        <begin position="83"/>
        <end position="115"/>
    </location>
</feature>
<dbReference type="SUPFAM" id="SSF57701">
    <property type="entry name" value="Zn2/Cys6 DNA-binding domain"/>
    <property type="match status" value="1"/>
</dbReference>
<dbReference type="EMBL" id="BSYA01000115">
    <property type="protein sequence ID" value="GMG33318.1"/>
    <property type="molecule type" value="Genomic_DNA"/>
</dbReference>
<evidence type="ECO:0000256" key="7">
    <source>
        <dbReference type="SAM" id="MobiDB-lite"/>
    </source>
</evidence>
<dbReference type="Pfam" id="PF04082">
    <property type="entry name" value="Fungal_trans"/>
    <property type="match status" value="1"/>
</dbReference>